<dbReference type="SUPFAM" id="SSF46955">
    <property type="entry name" value="Putative DNA-binding domain"/>
    <property type="match status" value="1"/>
</dbReference>
<dbReference type="AlphaFoldDB" id="A0A401ZQU4"/>
<comment type="caution">
    <text evidence="2">The sequence shown here is derived from an EMBL/GenBank/DDBJ whole genome shotgun (WGS) entry which is preliminary data.</text>
</comment>
<evidence type="ECO:0000259" key="1">
    <source>
        <dbReference type="Pfam" id="PF12728"/>
    </source>
</evidence>
<dbReference type="InterPro" id="IPR041657">
    <property type="entry name" value="HTH_17"/>
</dbReference>
<reference evidence="3" key="1">
    <citation type="submission" date="2018-12" db="EMBL/GenBank/DDBJ databases">
        <title>Tengunoibacter tsumagoiensis gen. nov., sp. nov., Dictyobacter kobayashii sp. nov., D. alpinus sp. nov., and D. joshuensis sp. nov. and description of Dictyobacteraceae fam. nov. within the order Ktedonobacterales isolated from Tengu-no-mugimeshi.</title>
        <authorList>
            <person name="Wang C.M."/>
            <person name="Zheng Y."/>
            <person name="Sakai Y."/>
            <person name="Toyoda A."/>
            <person name="Minakuchi Y."/>
            <person name="Abe K."/>
            <person name="Yokota A."/>
            <person name="Yabe S."/>
        </authorList>
    </citation>
    <scope>NUCLEOTIDE SEQUENCE [LARGE SCALE GENOMIC DNA]</scope>
    <source>
        <strain evidence="3">S-27</strain>
    </source>
</reference>
<dbReference type="Proteomes" id="UP000287224">
    <property type="component" value="Unassembled WGS sequence"/>
</dbReference>
<dbReference type="InterPro" id="IPR010093">
    <property type="entry name" value="SinI_DNA-bd"/>
</dbReference>
<feature type="domain" description="Helix-turn-helix" evidence="1">
    <location>
        <begin position="21"/>
        <end position="70"/>
    </location>
</feature>
<evidence type="ECO:0000313" key="3">
    <source>
        <dbReference type="Proteomes" id="UP000287224"/>
    </source>
</evidence>
<keyword evidence="3" id="KW-1185">Reference proteome</keyword>
<organism evidence="2 3">
    <name type="scientific">Dictyobacter aurantiacus</name>
    <dbReference type="NCBI Taxonomy" id="1936993"/>
    <lineage>
        <taxon>Bacteria</taxon>
        <taxon>Bacillati</taxon>
        <taxon>Chloroflexota</taxon>
        <taxon>Ktedonobacteria</taxon>
        <taxon>Ktedonobacterales</taxon>
        <taxon>Dictyobacteraceae</taxon>
        <taxon>Dictyobacter</taxon>
    </lineage>
</organism>
<dbReference type="GO" id="GO:0003677">
    <property type="term" value="F:DNA binding"/>
    <property type="evidence" value="ECO:0007669"/>
    <property type="project" value="InterPro"/>
</dbReference>
<name>A0A401ZQU4_9CHLR</name>
<accession>A0A401ZQU4</accession>
<sequence length="188" mass="21511">MRSNKLFPMSNNADLPNITGFLTIKEAAQILALAERTVYEYVETGRLPAVRAADILLIPQEEVANFRRGNTGRPRKNTPPWRISSGKNVQHMVLIHVQIRSGKEDTFFQRLDLIRQENRHTFPGTVIRSIASNTAHPEQITIILIWRGTVMPHKEDINVALEALKKDLMDELDWDTAQYTENTVLMHT</sequence>
<dbReference type="NCBIfam" id="TIGR01764">
    <property type="entry name" value="excise"/>
    <property type="match status" value="1"/>
</dbReference>
<gene>
    <name evidence="2" type="ORF">KDAU_65740</name>
</gene>
<dbReference type="Pfam" id="PF12728">
    <property type="entry name" value="HTH_17"/>
    <property type="match status" value="1"/>
</dbReference>
<proteinExistence type="predicted"/>
<evidence type="ECO:0000313" key="2">
    <source>
        <dbReference type="EMBL" id="GCE09245.1"/>
    </source>
</evidence>
<dbReference type="EMBL" id="BIFQ01000002">
    <property type="protein sequence ID" value="GCE09245.1"/>
    <property type="molecule type" value="Genomic_DNA"/>
</dbReference>
<dbReference type="InterPro" id="IPR009061">
    <property type="entry name" value="DNA-bd_dom_put_sf"/>
</dbReference>
<protein>
    <recommendedName>
        <fullName evidence="1">Helix-turn-helix domain-containing protein</fullName>
    </recommendedName>
</protein>